<dbReference type="OrthoDB" id="5006831at2"/>
<dbReference type="RefSeq" id="WP_134493222.1">
    <property type="nucleotide sequence ID" value="NZ_SOEZ01000079.1"/>
</dbReference>
<keyword evidence="3" id="KW-1185">Reference proteome</keyword>
<reference evidence="2 3" key="1">
    <citation type="submission" date="2019-03" db="EMBL/GenBank/DDBJ databases">
        <title>Genomics of glacier-inhabiting Cryobacterium strains.</title>
        <authorList>
            <person name="Liu Q."/>
            <person name="Xin Y.-H."/>
        </authorList>
    </citation>
    <scope>NUCLEOTIDE SEQUENCE [LARGE SCALE GENOMIC DNA]</scope>
    <source>
        <strain evidence="2 3">Sr47</strain>
    </source>
</reference>
<comment type="caution">
    <text evidence="2">The sequence shown here is derived from an EMBL/GenBank/DDBJ whole genome shotgun (WGS) entry which is preliminary data.</text>
</comment>
<keyword evidence="1" id="KW-0732">Signal</keyword>
<name>A0A4R8UBP5_9MICO</name>
<gene>
    <name evidence="2" type="ORF">E3O23_17325</name>
</gene>
<organism evidence="2 3">
    <name type="scientific">Cryobacterium tagatosivorans</name>
    <dbReference type="NCBI Taxonomy" id="1259199"/>
    <lineage>
        <taxon>Bacteria</taxon>
        <taxon>Bacillati</taxon>
        <taxon>Actinomycetota</taxon>
        <taxon>Actinomycetes</taxon>
        <taxon>Micrococcales</taxon>
        <taxon>Microbacteriaceae</taxon>
        <taxon>Cryobacterium</taxon>
    </lineage>
</organism>
<feature type="chain" id="PRO_5039212712" evidence="1">
    <location>
        <begin position="28"/>
        <end position="119"/>
    </location>
</feature>
<feature type="signal peptide" evidence="1">
    <location>
        <begin position="1"/>
        <end position="27"/>
    </location>
</feature>
<proteinExistence type="predicted"/>
<dbReference type="Proteomes" id="UP000297866">
    <property type="component" value="Unassembled WGS sequence"/>
</dbReference>
<dbReference type="AlphaFoldDB" id="A0A4R8UBP5"/>
<evidence type="ECO:0000256" key="1">
    <source>
        <dbReference type="SAM" id="SignalP"/>
    </source>
</evidence>
<evidence type="ECO:0000313" key="3">
    <source>
        <dbReference type="Proteomes" id="UP000297866"/>
    </source>
</evidence>
<sequence>MILSTEAGRKRARVVALFAAVPFAALGALGVAASATASQPSDDHKVTYCHATHSEKNPYVIITTDKVAVVQAHQNHQDLEDVIPAFDWWLAGATGHFDGQGDNPEAFIENGCVAEEYPS</sequence>
<protein>
    <submittedName>
        <fullName evidence="2">Uncharacterized protein</fullName>
    </submittedName>
</protein>
<evidence type="ECO:0000313" key="2">
    <source>
        <dbReference type="EMBL" id="TFB46542.1"/>
    </source>
</evidence>
<accession>A0A4R8UBP5</accession>
<dbReference type="EMBL" id="SOEZ01000079">
    <property type="protein sequence ID" value="TFB46542.1"/>
    <property type="molecule type" value="Genomic_DNA"/>
</dbReference>